<dbReference type="RefSeq" id="WP_158641489.1">
    <property type="nucleotide sequence ID" value="NZ_VJWE01000014.1"/>
</dbReference>
<dbReference type="PANTHER" id="PTHR13833">
    <property type="match status" value="1"/>
</dbReference>
<feature type="repeat" description="NHL" evidence="2">
    <location>
        <begin position="386"/>
        <end position="428"/>
    </location>
</feature>
<comment type="caution">
    <text evidence="3">The sequence shown here is derived from an EMBL/GenBank/DDBJ whole genome shotgun (WGS) entry which is preliminary data.</text>
</comment>
<evidence type="ECO:0000256" key="1">
    <source>
        <dbReference type="ARBA" id="ARBA00022737"/>
    </source>
</evidence>
<dbReference type="SUPFAM" id="SSF101898">
    <property type="entry name" value="NHL repeat"/>
    <property type="match status" value="1"/>
</dbReference>
<accession>A0A561XKI4</accession>
<keyword evidence="1" id="KW-0677">Repeat</keyword>
<dbReference type="Pfam" id="PF01436">
    <property type="entry name" value="NHL"/>
    <property type="match status" value="1"/>
</dbReference>
<dbReference type="AlphaFoldDB" id="A0A561XKI4"/>
<dbReference type="GeneID" id="51112038"/>
<dbReference type="PANTHER" id="PTHR13833:SF71">
    <property type="entry name" value="NHL DOMAIN-CONTAINING PROTEIN"/>
    <property type="match status" value="1"/>
</dbReference>
<reference evidence="3 4" key="1">
    <citation type="journal article" date="2015" name="Stand. Genomic Sci.">
        <title>Genomic Encyclopedia of Bacterial and Archaeal Type Strains, Phase III: the genomes of soil and plant-associated and newly described type strains.</title>
        <authorList>
            <person name="Whitman W.B."/>
            <person name="Woyke T."/>
            <person name="Klenk H.P."/>
            <person name="Zhou Y."/>
            <person name="Lilburn T.G."/>
            <person name="Beck B.J."/>
            <person name="De Vos P."/>
            <person name="Vandamme P."/>
            <person name="Eisen J.A."/>
            <person name="Garrity G."/>
            <person name="Hugenholtz P."/>
            <person name="Kyrpides N.C."/>
        </authorList>
    </citation>
    <scope>NUCLEOTIDE SEQUENCE [LARGE SCALE GENOMIC DNA]</scope>
    <source>
        <strain evidence="3 4">DSM 64</strain>
    </source>
</reference>
<gene>
    <name evidence="3" type="ORF">ATF69_2984</name>
</gene>
<dbReference type="SUPFAM" id="SSF63829">
    <property type="entry name" value="Calcium-dependent phosphotriesterase"/>
    <property type="match status" value="1"/>
</dbReference>
<dbReference type="EMBL" id="VJWE01000014">
    <property type="protein sequence ID" value="TWG36596.1"/>
    <property type="molecule type" value="Genomic_DNA"/>
</dbReference>
<sequence length="671" mass="68571">MHSRPRSLEAAGLAGNPCAWILRRRFQRYTSPATAARFSLSVRGLAVAPNGDLVIADAGNNAIRKLSTAGQVSTLAGGSDVLPQIPVATPAANHANGTGGAAKFKAPQAVAVDAAGNTYVADTDNHVVRKIDPAGNTSTLAGQPGVCGNTDGFGSSATFCLPTSIAVDGSGNVYISESMGLNGITGNPIRKITAAGAVSTVTSKASQKTSRIHFSAGTYIYFYAPVRLAIDTSGTLYAADPNDKVIRKYSPQGSATIVSGTVAEDYGYHYADGPANVAKFGTMDAIALDRKDRLYVLDAGIGGKRIRRIESDGSVSTVVGPTPSCDDSNAPYLCWGQDLAIDASGNFLVNESPSITGSPIQQYSLIRRFTSDGASSSVVAGSTTGVGFADGTGAAARFYMPSGLAAGKAGKLYVADTGNNVIRVVSPTGVTRTLGASGKPCASSGGKVSELSFCFVQMLAVDAAESLYVPNAARIVKATPAGDVVLVADLAALMYDPQMRANDNIAGIAVDSVGNVYAAAASGSAIVKIPLVGEPVVFAGALRALGHADGQGNTARFSRLGNMAIDSKDNLYVIDGMGDDNSVGPTVRKITPAGVVSTIAGSATEAPGLVDGSRADARLTVSQPGFGSMQSARLRLDDQGNVYVRDSVHSVVRKIAVADGSVSTLAGQRTR</sequence>
<name>A0A561XKI4_ACIDE</name>
<protein>
    <submittedName>
        <fullName evidence="3">NHL repeat-containing protein</fullName>
    </submittedName>
</protein>
<organism evidence="3 4">
    <name type="scientific">Acidovorax delafieldii</name>
    <name type="common">Pseudomonas delafieldii</name>
    <dbReference type="NCBI Taxonomy" id="47920"/>
    <lineage>
        <taxon>Bacteria</taxon>
        <taxon>Pseudomonadati</taxon>
        <taxon>Pseudomonadota</taxon>
        <taxon>Betaproteobacteria</taxon>
        <taxon>Burkholderiales</taxon>
        <taxon>Comamonadaceae</taxon>
        <taxon>Acidovorax</taxon>
    </lineage>
</organism>
<evidence type="ECO:0000313" key="3">
    <source>
        <dbReference type="EMBL" id="TWG36596.1"/>
    </source>
</evidence>
<dbReference type="InterPro" id="IPR001258">
    <property type="entry name" value="NHL_repeat"/>
</dbReference>
<evidence type="ECO:0000256" key="2">
    <source>
        <dbReference type="PROSITE-ProRule" id="PRU00504"/>
    </source>
</evidence>
<dbReference type="InterPro" id="IPR011042">
    <property type="entry name" value="6-blade_b-propeller_TolB-like"/>
</dbReference>
<dbReference type="Proteomes" id="UP000321485">
    <property type="component" value="Unassembled WGS sequence"/>
</dbReference>
<dbReference type="Gene3D" id="2.120.10.30">
    <property type="entry name" value="TolB, C-terminal domain"/>
    <property type="match status" value="6"/>
</dbReference>
<dbReference type="PROSITE" id="PS51125">
    <property type="entry name" value="NHL"/>
    <property type="match status" value="1"/>
</dbReference>
<proteinExistence type="predicted"/>
<evidence type="ECO:0000313" key="4">
    <source>
        <dbReference type="Proteomes" id="UP000321485"/>
    </source>
</evidence>